<protein>
    <submittedName>
        <fullName evidence="9">Phage shock protein C (PspC) family protein</fullName>
    </submittedName>
</protein>
<accession>A0A1T4JUH3</accession>
<reference evidence="10" key="1">
    <citation type="submission" date="2017-02" db="EMBL/GenBank/DDBJ databases">
        <authorList>
            <person name="Varghese N."/>
            <person name="Submissions S."/>
        </authorList>
    </citation>
    <scope>NUCLEOTIDE SEQUENCE [LARGE SCALE GENOMIC DNA]</scope>
    <source>
        <strain evidence="10">DSM 15739</strain>
    </source>
</reference>
<keyword evidence="3 7" id="KW-0812">Transmembrane</keyword>
<evidence type="ECO:0000256" key="6">
    <source>
        <dbReference type="SAM" id="MobiDB-lite"/>
    </source>
</evidence>
<evidence type="ECO:0000256" key="3">
    <source>
        <dbReference type="ARBA" id="ARBA00022692"/>
    </source>
</evidence>
<feature type="compositionally biased region" description="Polar residues" evidence="6">
    <location>
        <begin position="88"/>
        <end position="97"/>
    </location>
</feature>
<evidence type="ECO:0000259" key="8">
    <source>
        <dbReference type="Pfam" id="PF04024"/>
    </source>
</evidence>
<dbReference type="GO" id="GO:0005886">
    <property type="term" value="C:plasma membrane"/>
    <property type="evidence" value="ECO:0007669"/>
    <property type="project" value="UniProtKB-SubCell"/>
</dbReference>
<feature type="region of interest" description="Disordered" evidence="6">
    <location>
        <begin position="66"/>
        <end position="115"/>
    </location>
</feature>
<evidence type="ECO:0000256" key="5">
    <source>
        <dbReference type="ARBA" id="ARBA00023136"/>
    </source>
</evidence>
<dbReference type="Pfam" id="PF04024">
    <property type="entry name" value="PspC"/>
    <property type="match status" value="1"/>
</dbReference>
<evidence type="ECO:0000256" key="7">
    <source>
        <dbReference type="SAM" id="Phobius"/>
    </source>
</evidence>
<keyword evidence="2" id="KW-1003">Cell membrane</keyword>
<proteinExistence type="predicted"/>
<feature type="compositionally biased region" description="Acidic residues" evidence="6">
    <location>
        <begin position="106"/>
        <end position="115"/>
    </location>
</feature>
<dbReference type="RefSeq" id="WP_078755246.1">
    <property type="nucleotide sequence ID" value="NZ_FUWO01000002.1"/>
</dbReference>
<dbReference type="STRING" id="1121925.SAMN02746011_00398"/>
<dbReference type="Proteomes" id="UP000189941">
    <property type="component" value="Unassembled WGS sequence"/>
</dbReference>
<name>A0A1T4JUH3_9LACT</name>
<keyword evidence="4 7" id="KW-1133">Transmembrane helix</keyword>
<comment type="subcellular location">
    <subcellularLocation>
        <location evidence="1">Cell membrane</location>
        <topology evidence="1">Single-pass membrane protein</topology>
    </subcellularLocation>
</comment>
<dbReference type="PANTHER" id="PTHR33885:SF3">
    <property type="entry name" value="PHAGE SHOCK PROTEIN C"/>
    <property type="match status" value="1"/>
</dbReference>
<gene>
    <name evidence="9" type="ORF">SAMN02746011_00398</name>
</gene>
<keyword evidence="10" id="KW-1185">Reference proteome</keyword>
<feature type="compositionally biased region" description="Polar residues" evidence="6">
    <location>
        <begin position="66"/>
        <end position="75"/>
    </location>
</feature>
<sequence length="115" mass="13240">MKRLYKSSTNKQIMGVCGGLAEYFNIDVTAVRLIFGIAFFVFGVGFMPYMILAFILPYDYQVNASSRPFNQTRTNDGYVYRNRRERPNSASFSQRPQGNKPKDVTPVDEDVWSDF</sequence>
<dbReference type="InterPro" id="IPR052027">
    <property type="entry name" value="PspC"/>
</dbReference>
<organism evidence="9 10">
    <name type="scientific">Globicatella sulfidifaciens DSM 15739</name>
    <dbReference type="NCBI Taxonomy" id="1121925"/>
    <lineage>
        <taxon>Bacteria</taxon>
        <taxon>Bacillati</taxon>
        <taxon>Bacillota</taxon>
        <taxon>Bacilli</taxon>
        <taxon>Lactobacillales</taxon>
        <taxon>Aerococcaceae</taxon>
        <taxon>Globicatella</taxon>
    </lineage>
</organism>
<evidence type="ECO:0000313" key="9">
    <source>
        <dbReference type="EMBL" id="SJZ33791.1"/>
    </source>
</evidence>
<dbReference type="InterPro" id="IPR007168">
    <property type="entry name" value="Phageshock_PspC_N"/>
</dbReference>
<feature type="domain" description="Phage shock protein PspC N-terminal" evidence="8">
    <location>
        <begin position="2"/>
        <end position="58"/>
    </location>
</feature>
<keyword evidence="5 7" id="KW-0472">Membrane</keyword>
<feature type="transmembrane region" description="Helical" evidence="7">
    <location>
        <begin position="33"/>
        <end position="58"/>
    </location>
</feature>
<evidence type="ECO:0000256" key="4">
    <source>
        <dbReference type="ARBA" id="ARBA00022989"/>
    </source>
</evidence>
<dbReference type="AlphaFoldDB" id="A0A1T4JUH3"/>
<dbReference type="EMBL" id="FUWO01000002">
    <property type="protein sequence ID" value="SJZ33791.1"/>
    <property type="molecule type" value="Genomic_DNA"/>
</dbReference>
<evidence type="ECO:0000313" key="10">
    <source>
        <dbReference type="Proteomes" id="UP000189941"/>
    </source>
</evidence>
<dbReference type="OrthoDB" id="9815286at2"/>
<evidence type="ECO:0000256" key="2">
    <source>
        <dbReference type="ARBA" id="ARBA00022475"/>
    </source>
</evidence>
<dbReference type="PANTHER" id="PTHR33885">
    <property type="entry name" value="PHAGE SHOCK PROTEIN C"/>
    <property type="match status" value="1"/>
</dbReference>
<evidence type="ECO:0000256" key="1">
    <source>
        <dbReference type="ARBA" id="ARBA00004162"/>
    </source>
</evidence>